<gene>
    <name evidence="1" type="ORF">PAXRUDRAFT_171106</name>
</gene>
<keyword evidence="2" id="KW-1185">Reference proteome</keyword>
<dbReference type="EMBL" id="KN827734">
    <property type="protein sequence ID" value="KIK75991.1"/>
    <property type="molecule type" value="Genomic_DNA"/>
</dbReference>
<dbReference type="OrthoDB" id="3031545at2759"/>
<accession>A0A0D0CXU3</accession>
<dbReference type="Proteomes" id="UP000054538">
    <property type="component" value="Unassembled WGS sequence"/>
</dbReference>
<dbReference type="AlphaFoldDB" id="A0A0D0CXU3"/>
<protein>
    <submittedName>
        <fullName evidence="1">Uncharacterized protein</fullName>
    </submittedName>
</protein>
<reference evidence="1 2" key="1">
    <citation type="submission" date="2014-04" db="EMBL/GenBank/DDBJ databases">
        <authorList>
            <consortium name="DOE Joint Genome Institute"/>
            <person name="Kuo A."/>
            <person name="Kohler A."/>
            <person name="Jargeat P."/>
            <person name="Nagy L.G."/>
            <person name="Floudas D."/>
            <person name="Copeland A."/>
            <person name="Barry K.W."/>
            <person name="Cichocki N."/>
            <person name="Veneault-Fourrey C."/>
            <person name="LaButti K."/>
            <person name="Lindquist E.A."/>
            <person name="Lipzen A."/>
            <person name="Lundell T."/>
            <person name="Morin E."/>
            <person name="Murat C."/>
            <person name="Sun H."/>
            <person name="Tunlid A."/>
            <person name="Henrissat B."/>
            <person name="Grigoriev I.V."/>
            <person name="Hibbett D.S."/>
            <person name="Martin F."/>
            <person name="Nordberg H.P."/>
            <person name="Cantor M.N."/>
            <person name="Hua S.X."/>
        </authorList>
    </citation>
    <scope>NUCLEOTIDE SEQUENCE [LARGE SCALE GENOMIC DNA]</scope>
    <source>
        <strain evidence="1 2">Ve08.2h10</strain>
    </source>
</reference>
<name>A0A0D0CXU3_9AGAM</name>
<reference evidence="2" key="2">
    <citation type="submission" date="2015-01" db="EMBL/GenBank/DDBJ databases">
        <title>Evolutionary Origins and Diversification of the Mycorrhizal Mutualists.</title>
        <authorList>
            <consortium name="DOE Joint Genome Institute"/>
            <consortium name="Mycorrhizal Genomics Consortium"/>
            <person name="Kohler A."/>
            <person name="Kuo A."/>
            <person name="Nagy L.G."/>
            <person name="Floudas D."/>
            <person name="Copeland A."/>
            <person name="Barry K.W."/>
            <person name="Cichocki N."/>
            <person name="Veneault-Fourrey C."/>
            <person name="LaButti K."/>
            <person name="Lindquist E.A."/>
            <person name="Lipzen A."/>
            <person name="Lundell T."/>
            <person name="Morin E."/>
            <person name="Murat C."/>
            <person name="Riley R."/>
            <person name="Ohm R."/>
            <person name="Sun H."/>
            <person name="Tunlid A."/>
            <person name="Henrissat B."/>
            <person name="Grigoriev I.V."/>
            <person name="Hibbett D.S."/>
            <person name="Martin F."/>
        </authorList>
    </citation>
    <scope>NUCLEOTIDE SEQUENCE [LARGE SCALE GENOMIC DNA]</scope>
    <source>
        <strain evidence="2">Ve08.2h10</strain>
    </source>
</reference>
<evidence type="ECO:0000313" key="2">
    <source>
        <dbReference type="Proteomes" id="UP000054538"/>
    </source>
</evidence>
<sequence length="125" mass="14104">MSDSSALEYALAQVEELEKTGLSPEVKVKVSTAMAQKATASKDEIIEEIKRLALRAISTDKSFENIRMQLAVIDLNDYKDKYGTPIPKLQPTWVKYQKRWTDLLWQSRGAATHAQAYLRGGLCQD</sequence>
<dbReference type="InParanoid" id="A0A0D0CXU3"/>
<proteinExistence type="predicted"/>
<organism evidence="1 2">
    <name type="scientific">Paxillus rubicundulus Ve08.2h10</name>
    <dbReference type="NCBI Taxonomy" id="930991"/>
    <lineage>
        <taxon>Eukaryota</taxon>
        <taxon>Fungi</taxon>
        <taxon>Dikarya</taxon>
        <taxon>Basidiomycota</taxon>
        <taxon>Agaricomycotina</taxon>
        <taxon>Agaricomycetes</taxon>
        <taxon>Agaricomycetidae</taxon>
        <taxon>Boletales</taxon>
        <taxon>Paxilineae</taxon>
        <taxon>Paxillaceae</taxon>
        <taxon>Paxillus</taxon>
    </lineage>
</organism>
<evidence type="ECO:0000313" key="1">
    <source>
        <dbReference type="EMBL" id="KIK75991.1"/>
    </source>
</evidence>
<dbReference type="HOGENOM" id="CLU_1993353_0_0_1"/>